<feature type="compositionally biased region" description="Polar residues" evidence="27">
    <location>
        <begin position="799"/>
        <end position="815"/>
    </location>
</feature>
<dbReference type="Pfam" id="PF00905">
    <property type="entry name" value="Transpeptidase"/>
    <property type="match status" value="1"/>
</dbReference>
<dbReference type="InterPro" id="IPR050396">
    <property type="entry name" value="Glycosyltr_51/Transpeptidase"/>
</dbReference>
<feature type="domain" description="Penicillin-binding protein transpeptidase" evidence="29">
    <location>
        <begin position="425"/>
        <end position="726"/>
    </location>
</feature>
<evidence type="ECO:0000256" key="27">
    <source>
        <dbReference type="SAM" id="MobiDB-lite"/>
    </source>
</evidence>
<evidence type="ECO:0000259" key="29">
    <source>
        <dbReference type="Pfam" id="PF00905"/>
    </source>
</evidence>
<keyword evidence="23" id="KW-0961">Cell wall biogenesis/degradation</keyword>
<dbReference type="Pfam" id="PF00912">
    <property type="entry name" value="Transgly"/>
    <property type="match status" value="1"/>
</dbReference>
<feature type="transmembrane region" description="Helical" evidence="28">
    <location>
        <begin position="7"/>
        <end position="30"/>
    </location>
</feature>
<dbReference type="GO" id="GO:0071555">
    <property type="term" value="P:cell wall organization"/>
    <property type="evidence" value="ECO:0007669"/>
    <property type="project" value="UniProtKB-KW"/>
</dbReference>
<comment type="function">
    <text evidence="1">Cell wall formation. Synthesis of cross-linked peptidoglycan from the lipid intermediates. The enzyme has a penicillin-insensitive transglycosylase N-terminal domain (formation of linear glycan strands) and a penicillin-sensitive transpeptidase C-terminal domain (cross-linking of the peptide subunits).</text>
</comment>
<evidence type="ECO:0000259" key="31">
    <source>
        <dbReference type="Pfam" id="PF17092"/>
    </source>
</evidence>
<evidence type="ECO:0000256" key="20">
    <source>
        <dbReference type="ARBA" id="ARBA00023136"/>
    </source>
</evidence>
<dbReference type="InterPro" id="IPR023346">
    <property type="entry name" value="Lysozyme-like_dom_sf"/>
</dbReference>
<accession>A0A1E8CNS7</accession>
<sequence length="815" mass="89816">MIKTLKILFWFGIFCLSGIFMVASAAYLYLSPQLPSAESYREVQLETPLRILTADHKLIEEIGVRRDPITYEEIPPLMIQAVIASEDSRFYSHPGVDFRGLVRGFYGFLRGVNLGGGSTITMQLANNISFDSDNVYARKLKEIPFALRIQQELSKAEILTLYLNLVYFGQGADGISAAAAVYYDKSVDEMTLGEFATMVSLLPCPSVCNPVTDARRAEGRRNVVINKMLAQGMIDRSQHAAAIAEPVAAQRHQRNIEVNAPYIAEMVRQELFDLYGDDIYRLGIEVVTSIDSKMQAAATNALRNGLENYYDRRHGYRGPEAKLPVAGVDPRARWLQELSVTPTYGNHQPAVVTQVNARSLNVVFRDGSEHTIEWSGLEWARPFIGRDNAWPPPEQASDVAEVGDLIRVRRSGGELQLGQVPEIQGALVSVSPDNGDILALVGGYDFQYSQVNRALASRPPGSGFKAFLYGAAIEDGFSPATLINDAPFARGEYRPQNFERNFVGPITLRNAFKDSRNVPAVRLYDQLGTAKLFDFAARFGFNTDTFPRNDLTLALGSQDVKPIEMARGFAMIANGGYRIEPTFIKTISTLDGVVFRARQPTVCEDCNPEQATSATSNQVTGATTLLEGEGDIDIQEREPLPDQVPAPLLAEPVTDPRVAYIMNTMLRTVVEAGSGRRVSREFERRDLMGKTGTTNGPAELWFTGFNRDIATSVFVGFDQPEALGESEQGATVAVPIWIDFMKTALAGTPENVMPRPNGLVDRLIDRDSGQIARPGDANTLFEVFMVETAPANDSRRATDSPSRSNNESLSTEIIF</sequence>
<comment type="caution">
    <text evidence="32">The sequence shown here is derived from an EMBL/GenBank/DDBJ whole genome shotgun (WGS) entry which is preliminary data.</text>
</comment>
<evidence type="ECO:0000256" key="12">
    <source>
        <dbReference type="ARBA" id="ARBA00022676"/>
    </source>
</evidence>
<evidence type="ECO:0000256" key="21">
    <source>
        <dbReference type="ARBA" id="ARBA00023251"/>
    </source>
</evidence>
<dbReference type="PANTHER" id="PTHR32282:SF27">
    <property type="entry name" value="PENICILLIN-BINDING PROTEIN 1A"/>
    <property type="match status" value="1"/>
</dbReference>
<dbReference type="Pfam" id="PF17092">
    <property type="entry name" value="PCB_OB"/>
    <property type="match status" value="1"/>
</dbReference>
<dbReference type="GO" id="GO:0009002">
    <property type="term" value="F:serine-type D-Ala-D-Ala carboxypeptidase activity"/>
    <property type="evidence" value="ECO:0007669"/>
    <property type="project" value="UniProtKB-EC"/>
</dbReference>
<keyword evidence="15" id="KW-0378">Hydrolase</keyword>
<keyword evidence="19 28" id="KW-1133">Transmembrane helix</keyword>
<evidence type="ECO:0000256" key="3">
    <source>
        <dbReference type="ARBA" id="ARBA00004752"/>
    </source>
</evidence>
<evidence type="ECO:0000256" key="22">
    <source>
        <dbReference type="ARBA" id="ARBA00023268"/>
    </source>
</evidence>
<comment type="similarity">
    <text evidence="5">In the N-terminal section; belongs to the glycosyltransferase 51 family.</text>
</comment>
<dbReference type="Gene3D" id="1.10.3810.10">
    <property type="entry name" value="Biosynthetic peptidoglycan transglycosylase-like"/>
    <property type="match status" value="1"/>
</dbReference>
<comment type="catalytic activity">
    <reaction evidence="26">
        <text>[GlcNAc-(1-&gt;4)-Mur2Ac(oyl-L-Ala-gamma-D-Glu-L-Lys-D-Ala-D-Ala)](n)-di-trans,octa-cis-undecaprenyl diphosphate + beta-D-GlcNAc-(1-&gt;4)-Mur2Ac(oyl-L-Ala-gamma-D-Glu-L-Lys-D-Ala-D-Ala)-di-trans,octa-cis-undecaprenyl diphosphate = [GlcNAc-(1-&gt;4)-Mur2Ac(oyl-L-Ala-gamma-D-Glu-L-Lys-D-Ala-D-Ala)](n+1)-di-trans,octa-cis-undecaprenyl diphosphate + di-trans,octa-cis-undecaprenyl diphosphate + H(+)</text>
        <dbReference type="Rhea" id="RHEA:23708"/>
        <dbReference type="Rhea" id="RHEA-COMP:9602"/>
        <dbReference type="Rhea" id="RHEA-COMP:9603"/>
        <dbReference type="ChEBI" id="CHEBI:15378"/>
        <dbReference type="ChEBI" id="CHEBI:58405"/>
        <dbReference type="ChEBI" id="CHEBI:60033"/>
        <dbReference type="ChEBI" id="CHEBI:78435"/>
        <dbReference type="EC" id="2.4.99.28"/>
    </reaction>
</comment>
<dbReference type="AlphaFoldDB" id="A0A1E8CNS7"/>
<dbReference type="GO" id="GO:0005886">
    <property type="term" value="C:plasma membrane"/>
    <property type="evidence" value="ECO:0007669"/>
    <property type="project" value="UniProtKB-SubCell"/>
</dbReference>
<evidence type="ECO:0000256" key="18">
    <source>
        <dbReference type="ARBA" id="ARBA00022984"/>
    </source>
</evidence>
<evidence type="ECO:0000313" key="33">
    <source>
        <dbReference type="Proteomes" id="UP000175669"/>
    </source>
</evidence>
<evidence type="ECO:0000256" key="17">
    <source>
        <dbReference type="ARBA" id="ARBA00022968"/>
    </source>
</evidence>
<keyword evidence="20 28" id="KW-0472">Membrane</keyword>
<evidence type="ECO:0000256" key="26">
    <source>
        <dbReference type="ARBA" id="ARBA00049902"/>
    </source>
</evidence>
<dbReference type="NCBIfam" id="TIGR02074">
    <property type="entry name" value="PBP_1a_fam"/>
    <property type="match status" value="1"/>
</dbReference>
<keyword evidence="22" id="KW-0511">Multifunctional enzyme</keyword>
<feature type="region of interest" description="Disordered" evidence="27">
    <location>
        <begin position="791"/>
        <end position="815"/>
    </location>
</feature>
<evidence type="ECO:0000256" key="8">
    <source>
        <dbReference type="ARBA" id="ARBA00022475"/>
    </source>
</evidence>
<evidence type="ECO:0000256" key="15">
    <source>
        <dbReference type="ARBA" id="ARBA00022801"/>
    </source>
</evidence>
<evidence type="ECO:0000256" key="5">
    <source>
        <dbReference type="ARBA" id="ARBA00007739"/>
    </source>
</evidence>
<proteinExistence type="inferred from homology"/>
<keyword evidence="14 28" id="KW-0812">Transmembrane</keyword>
<keyword evidence="9" id="KW-0997">Cell inner membrane</keyword>
<dbReference type="EC" id="2.4.99.28" evidence="25"/>
<evidence type="ECO:0000256" key="13">
    <source>
        <dbReference type="ARBA" id="ARBA00022679"/>
    </source>
</evidence>
<comment type="catalytic activity">
    <reaction evidence="24">
        <text>Preferential cleavage: (Ac)2-L-Lys-D-Ala-|-D-Ala. Also transpeptidation of peptidyl-alanyl moieties that are N-acyl substituents of D-alanine.</text>
        <dbReference type="EC" id="3.4.16.4"/>
    </reaction>
</comment>
<dbReference type="InterPro" id="IPR036950">
    <property type="entry name" value="PBP_transglycosylase"/>
</dbReference>
<dbReference type="InterPro" id="IPR001264">
    <property type="entry name" value="Glyco_trans_51"/>
</dbReference>
<comment type="subcellular location">
    <subcellularLocation>
        <location evidence="2">Cell inner membrane</location>
        <topology evidence="2">Single-pass type II membrane protein</topology>
    </subcellularLocation>
</comment>
<comment type="similarity">
    <text evidence="4">In the C-terminal section; belongs to the transpeptidase family.</text>
</comment>
<dbReference type="STRING" id="1524254.PHACT_11235"/>
<keyword evidence="11" id="KW-0645">Protease</keyword>
<dbReference type="InterPro" id="IPR001460">
    <property type="entry name" value="PCN-bd_Tpept"/>
</dbReference>
<feature type="domain" description="Penicillin-binding protein OB-like" evidence="31">
    <location>
        <begin position="316"/>
        <end position="423"/>
    </location>
</feature>
<dbReference type="RefSeq" id="WP_070118375.1">
    <property type="nucleotide sequence ID" value="NZ_MASR01000001.1"/>
</dbReference>
<evidence type="ECO:0000256" key="10">
    <source>
        <dbReference type="ARBA" id="ARBA00022645"/>
    </source>
</evidence>
<dbReference type="InterPro" id="IPR012338">
    <property type="entry name" value="Beta-lactam/transpept-like"/>
</dbReference>
<evidence type="ECO:0000256" key="2">
    <source>
        <dbReference type="ARBA" id="ARBA00004249"/>
    </source>
</evidence>
<evidence type="ECO:0000256" key="4">
    <source>
        <dbReference type="ARBA" id="ARBA00007090"/>
    </source>
</evidence>
<evidence type="ECO:0000256" key="6">
    <source>
        <dbReference type="ARBA" id="ARBA00012448"/>
    </source>
</evidence>
<dbReference type="GO" id="GO:0009252">
    <property type="term" value="P:peptidoglycan biosynthetic process"/>
    <property type="evidence" value="ECO:0007669"/>
    <property type="project" value="UniProtKB-UniPathway"/>
</dbReference>
<dbReference type="EMBL" id="MASR01000001">
    <property type="protein sequence ID" value="OFE14108.1"/>
    <property type="molecule type" value="Genomic_DNA"/>
</dbReference>
<dbReference type="SUPFAM" id="SSF53955">
    <property type="entry name" value="Lysozyme-like"/>
    <property type="match status" value="1"/>
</dbReference>
<reference evidence="33" key="1">
    <citation type="submission" date="2016-07" db="EMBL/GenBank/DDBJ databases">
        <authorList>
            <person name="Florea S."/>
            <person name="Webb J.S."/>
            <person name="Jaromczyk J."/>
            <person name="Schardl C.L."/>
        </authorList>
    </citation>
    <scope>NUCLEOTIDE SEQUENCE [LARGE SCALE GENOMIC DNA]</scope>
    <source>
        <strain evidence="33">KCTC 42131</strain>
    </source>
</reference>
<gene>
    <name evidence="32" type="ORF">PHACT_11235</name>
</gene>
<dbReference type="Gene3D" id="3.40.710.10">
    <property type="entry name" value="DD-peptidase/beta-lactamase superfamily"/>
    <property type="match status" value="2"/>
</dbReference>
<feature type="domain" description="Glycosyl transferase family 51" evidence="30">
    <location>
        <begin position="58"/>
        <end position="228"/>
    </location>
</feature>
<dbReference type="UniPathway" id="UPA00219"/>
<keyword evidence="33" id="KW-1185">Reference proteome</keyword>
<dbReference type="PANTHER" id="PTHR32282">
    <property type="entry name" value="BINDING PROTEIN TRANSPEPTIDASE, PUTATIVE-RELATED"/>
    <property type="match status" value="1"/>
</dbReference>
<dbReference type="EC" id="3.4.16.4" evidence="6"/>
<dbReference type="GO" id="GO:0030288">
    <property type="term" value="C:outer membrane-bounded periplasmic space"/>
    <property type="evidence" value="ECO:0007669"/>
    <property type="project" value="TreeGrafter"/>
</dbReference>
<evidence type="ECO:0000256" key="16">
    <source>
        <dbReference type="ARBA" id="ARBA00022960"/>
    </source>
</evidence>
<keyword evidence="10" id="KW-0121">Carboxypeptidase</keyword>
<dbReference type="InterPro" id="IPR031376">
    <property type="entry name" value="PCB_OB"/>
</dbReference>
<evidence type="ECO:0000256" key="1">
    <source>
        <dbReference type="ARBA" id="ARBA00002624"/>
    </source>
</evidence>
<evidence type="ECO:0000256" key="24">
    <source>
        <dbReference type="ARBA" id="ARBA00034000"/>
    </source>
</evidence>
<dbReference type="GO" id="GO:0008360">
    <property type="term" value="P:regulation of cell shape"/>
    <property type="evidence" value="ECO:0007669"/>
    <property type="project" value="UniProtKB-KW"/>
</dbReference>
<evidence type="ECO:0000256" key="19">
    <source>
        <dbReference type="ARBA" id="ARBA00022989"/>
    </source>
</evidence>
<evidence type="ECO:0000256" key="9">
    <source>
        <dbReference type="ARBA" id="ARBA00022519"/>
    </source>
</evidence>
<evidence type="ECO:0000256" key="7">
    <source>
        <dbReference type="ARBA" id="ARBA00018638"/>
    </source>
</evidence>
<dbReference type="SUPFAM" id="SSF56601">
    <property type="entry name" value="beta-lactamase/transpeptidase-like"/>
    <property type="match status" value="1"/>
</dbReference>
<keyword evidence="8" id="KW-1003">Cell membrane</keyword>
<dbReference type="Proteomes" id="UP000175669">
    <property type="component" value="Unassembled WGS sequence"/>
</dbReference>
<keyword evidence="12" id="KW-0328">Glycosyltransferase</keyword>
<comment type="pathway">
    <text evidence="3">Cell wall biogenesis; peptidoglycan biosynthesis.</text>
</comment>
<evidence type="ECO:0000256" key="11">
    <source>
        <dbReference type="ARBA" id="ARBA00022670"/>
    </source>
</evidence>
<keyword evidence="18" id="KW-0573">Peptidoglycan synthesis</keyword>
<dbReference type="GO" id="GO:0008658">
    <property type="term" value="F:penicillin binding"/>
    <property type="evidence" value="ECO:0007669"/>
    <property type="project" value="InterPro"/>
</dbReference>
<evidence type="ECO:0000256" key="28">
    <source>
        <dbReference type="SAM" id="Phobius"/>
    </source>
</evidence>
<keyword evidence="17" id="KW-0735">Signal-anchor</keyword>
<evidence type="ECO:0000256" key="25">
    <source>
        <dbReference type="ARBA" id="ARBA00044770"/>
    </source>
</evidence>
<dbReference type="GO" id="GO:0008955">
    <property type="term" value="F:peptidoglycan glycosyltransferase activity"/>
    <property type="evidence" value="ECO:0007669"/>
    <property type="project" value="UniProtKB-EC"/>
</dbReference>
<keyword evidence="13" id="KW-0808">Transferase</keyword>
<name>A0A1E8CNS7_9GAMM</name>
<keyword evidence="21" id="KW-0046">Antibiotic resistance</keyword>
<protein>
    <recommendedName>
        <fullName evidence="7">Penicillin-binding protein 1A</fullName>
        <ecNumber evidence="25">2.4.99.28</ecNumber>
        <ecNumber evidence="6">3.4.16.4</ecNumber>
    </recommendedName>
</protein>
<evidence type="ECO:0000256" key="23">
    <source>
        <dbReference type="ARBA" id="ARBA00023316"/>
    </source>
</evidence>
<evidence type="ECO:0000256" key="14">
    <source>
        <dbReference type="ARBA" id="ARBA00022692"/>
    </source>
</evidence>
<evidence type="ECO:0000313" key="32">
    <source>
        <dbReference type="EMBL" id="OFE14108.1"/>
    </source>
</evidence>
<keyword evidence="16" id="KW-0133">Cell shape</keyword>
<dbReference type="GO" id="GO:0046677">
    <property type="term" value="P:response to antibiotic"/>
    <property type="evidence" value="ECO:0007669"/>
    <property type="project" value="UniProtKB-KW"/>
</dbReference>
<evidence type="ECO:0000259" key="30">
    <source>
        <dbReference type="Pfam" id="PF00912"/>
    </source>
</evidence>
<organism evidence="32 33">
    <name type="scientific">Pseudohongiella acticola</name>
    <dbReference type="NCBI Taxonomy" id="1524254"/>
    <lineage>
        <taxon>Bacteria</taxon>
        <taxon>Pseudomonadati</taxon>
        <taxon>Pseudomonadota</taxon>
        <taxon>Gammaproteobacteria</taxon>
        <taxon>Pseudomonadales</taxon>
        <taxon>Pseudohongiellaceae</taxon>
        <taxon>Pseudohongiella</taxon>
    </lineage>
</organism>
<dbReference type="GO" id="GO:0006508">
    <property type="term" value="P:proteolysis"/>
    <property type="evidence" value="ECO:0007669"/>
    <property type="project" value="UniProtKB-KW"/>
</dbReference>